<reference evidence="1" key="1">
    <citation type="submission" date="2018-06" db="EMBL/GenBank/DDBJ databases">
        <authorList>
            <person name="Zhirakovskaya E."/>
        </authorList>
    </citation>
    <scope>NUCLEOTIDE SEQUENCE</scope>
</reference>
<gene>
    <name evidence="1" type="ORF">MNBD_BACTEROID01-1476</name>
</gene>
<dbReference type="AlphaFoldDB" id="A0A3B0U062"/>
<accession>A0A3B0U062</accession>
<sequence>MADDKKSINEGLKSLAAKVATFIDDLASLEVTTYSGDFSLTIADIKEGNDDTFKIKSLLKAKPVTLNSKLNLVAFSRFEIDADSSNIVRNNLTADDKFLLEAHNEMVKAGMEARKAMFEFAKALIVHNK</sequence>
<proteinExistence type="predicted"/>
<evidence type="ECO:0000313" key="1">
    <source>
        <dbReference type="EMBL" id="VAW24421.1"/>
    </source>
</evidence>
<dbReference type="EMBL" id="UOEP01000214">
    <property type="protein sequence ID" value="VAW24421.1"/>
    <property type="molecule type" value="Genomic_DNA"/>
</dbReference>
<name>A0A3B0U062_9ZZZZ</name>
<protein>
    <submittedName>
        <fullName evidence="1">Uncharacterized protein</fullName>
    </submittedName>
</protein>
<organism evidence="1">
    <name type="scientific">hydrothermal vent metagenome</name>
    <dbReference type="NCBI Taxonomy" id="652676"/>
    <lineage>
        <taxon>unclassified sequences</taxon>
        <taxon>metagenomes</taxon>
        <taxon>ecological metagenomes</taxon>
    </lineage>
</organism>